<evidence type="ECO:0000256" key="1">
    <source>
        <dbReference type="ARBA" id="ARBA00004236"/>
    </source>
</evidence>
<comment type="subcellular location">
    <subcellularLocation>
        <location evidence="1">Cell membrane</location>
    </subcellularLocation>
</comment>
<reference evidence="7 8" key="1">
    <citation type="submission" date="2020-07" db="EMBL/GenBank/DDBJ databases">
        <title>isolation of Luteimonas sp. SJ-16.</title>
        <authorList>
            <person name="Huang X.-X."/>
            <person name="Xu L."/>
            <person name="Sun J.-Q."/>
        </authorList>
    </citation>
    <scope>NUCLEOTIDE SEQUENCE [LARGE SCALE GENOMIC DNA]</scope>
    <source>
        <strain evidence="7 8">SJ-16</strain>
    </source>
</reference>
<dbReference type="InterPro" id="IPR001173">
    <property type="entry name" value="Glyco_trans_2-like"/>
</dbReference>
<name>A0A7Z0QPH5_9GAMM</name>
<keyword evidence="3" id="KW-0328">Glycosyltransferase</keyword>
<evidence type="ECO:0000256" key="4">
    <source>
        <dbReference type="ARBA" id="ARBA00022679"/>
    </source>
</evidence>
<evidence type="ECO:0000313" key="8">
    <source>
        <dbReference type="Proteomes" id="UP000589896"/>
    </source>
</evidence>
<keyword evidence="4 7" id="KW-0808">Transferase</keyword>
<evidence type="ECO:0000313" key="7">
    <source>
        <dbReference type="EMBL" id="NYZ61218.1"/>
    </source>
</evidence>
<proteinExistence type="predicted"/>
<dbReference type="GO" id="GO:0005886">
    <property type="term" value="C:plasma membrane"/>
    <property type="evidence" value="ECO:0007669"/>
    <property type="project" value="UniProtKB-SubCell"/>
</dbReference>
<dbReference type="Proteomes" id="UP000589896">
    <property type="component" value="Unassembled WGS sequence"/>
</dbReference>
<evidence type="ECO:0000256" key="5">
    <source>
        <dbReference type="ARBA" id="ARBA00023136"/>
    </source>
</evidence>
<dbReference type="EMBL" id="JACCJZ010000001">
    <property type="protein sequence ID" value="NYZ61218.1"/>
    <property type="molecule type" value="Genomic_DNA"/>
</dbReference>
<comment type="caution">
    <text evidence="7">The sequence shown here is derived from an EMBL/GenBank/DDBJ whole genome shotgun (WGS) entry which is preliminary data.</text>
</comment>
<sequence>MACVIPAWNEADYLPATLAAWHAAVDALALDCELLVADDASTDATAAIAQAAGARVLHVAHRQIGATRNAGAAATTAPWLLFLDADTQVDARLLRAALDALAAGAVGGGCTVRLDGPHPSHVRLGVWAAGIGFRYTGVAPGCFLFCSRAAFDAVGGFDPAWYAGEDIAMSRALARQGRFVILRETVRTSGRKLAHASAWRQLGLLLRFARRGTGMLRDRDALDLWYGGRDGRPPR</sequence>
<keyword evidence="8" id="KW-1185">Reference proteome</keyword>
<dbReference type="PANTHER" id="PTHR43646:SF2">
    <property type="entry name" value="GLYCOSYLTRANSFERASE 2-LIKE DOMAIN-CONTAINING PROTEIN"/>
    <property type="match status" value="1"/>
</dbReference>
<keyword evidence="5" id="KW-0472">Membrane</keyword>
<organism evidence="7 8">
    <name type="scientific">Luteimonas deserti</name>
    <dbReference type="NCBI Taxonomy" id="2752306"/>
    <lineage>
        <taxon>Bacteria</taxon>
        <taxon>Pseudomonadati</taxon>
        <taxon>Pseudomonadota</taxon>
        <taxon>Gammaproteobacteria</taxon>
        <taxon>Lysobacterales</taxon>
        <taxon>Lysobacteraceae</taxon>
        <taxon>Luteimonas</taxon>
    </lineage>
</organism>
<dbReference type="Pfam" id="PF00535">
    <property type="entry name" value="Glycos_transf_2"/>
    <property type="match status" value="1"/>
</dbReference>
<dbReference type="GO" id="GO:0016757">
    <property type="term" value="F:glycosyltransferase activity"/>
    <property type="evidence" value="ECO:0007669"/>
    <property type="project" value="UniProtKB-KW"/>
</dbReference>
<accession>A0A7Z0QPH5</accession>
<evidence type="ECO:0000259" key="6">
    <source>
        <dbReference type="Pfam" id="PF00535"/>
    </source>
</evidence>
<dbReference type="InterPro" id="IPR029044">
    <property type="entry name" value="Nucleotide-diphossugar_trans"/>
</dbReference>
<keyword evidence="2" id="KW-1003">Cell membrane</keyword>
<feature type="domain" description="Glycosyltransferase 2-like" evidence="6">
    <location>
        <begin position="4"/>
        <end position="123"/>
    </location>
</feature>
<evidence type="ECO:0000256" key="3">
    <source>
        <dbReference type="ARBA" id="ARBA00022676"/>
    </source>
</evidence>
<dbReference type="AlphaFoldDB" id="A0A7Z0QPH5"/>
<dbReference type="Gene3D" id="3.90.550.10">
    <property type="entry name" value="Spore Coat Polysaccharide Biosynthesis Protein SpsA, Chain A"/>
    <property type="match status" value="1"/>
</dbReference>
<dbReference type="SUPFAM" id="SSF53448">
    <property type="entry name" value="Nucleotide-diphospho-sugar transferases"/>
    <property type="match status" value="1"/>
</dbReference>
<protein>
    <submittedName>
        <fullName evidence="7">Glycosyltransferase</fullName>
    </submittedName>
</protein>
<evidence type="ECO:0000256" key="2">
    <source>
        <dbReference type="ARBA" id="ARBA00022475"/>
    </source>
</evidence>
<dbReference type="PANTHER" id="PTHR43646">
    <property type="entry name" value="GLYCOSYLTRANSFERASE"/>
    <property type="match status" value="1"/>
</dbReference>
<gene>
    <name evidence="7" type="ORF">H0E82_00370</name>
</gene>